<feature type="compositionally biased region" description="Basic residues" evidence="1">
    <location>
        <begin position="1"/>
        <end position="15"/>
    </location>
</feature>
<proteinExistence type="predicted"/>
<comment type="caution">
    <text evidence="2">The sequence shown here is derived from an EMBL/GenBank/DDBJ whole genome shotgun (WGS) entry which is preliminary data.</text>
</comment>
<accession>A0A3L6RVP7</accession>
<feature type="compositionally biased region" description="Basic and acidic residues" evidence="1">
    <location>
        <begin position="65"/>
        <end position="79"/>
    </location>
</feature>
<evidence type="ECO:0000256" key="1">
    <source>
        <dbReference type="SAM" id="MobiDB-lite"/>
    </source>
</evidence>
<reference evidence="3" key="1">
    <citation type="journal article" date="2019" name="Nat. Commun.">
        <title>The genome of broomcorn millet.</title>
        <authorList>
            <person name="Zou C."/>
            <person name="Miki D."/>
            <person name="Li D."/>
            <person name="Tang Q."/>
            <person name="Xiao L."/>
            <person name="Rajput S."/>
            <person name="Deng P."/>
            <person name="Jia W."/>
            <person name="Huang R."/>
            <person name="Zhang M."/>
            <person name="Sun Y."/>
            <person name="Hu J."/>
            <person name="Fu X."/>
            <person name="Schnable P.S."/>
            <person name="Li F."/>
            <person name="Zhang H."/>
            <person name="Feng B."/>
            <person name="Zhu X."/>
            <person name="Liu R."/>
            <person name="Schnable J.C."/>
            <person name="Zhu J.-K."/>
            <person name="Zhang H."/>
        </authorList>
    </citation>
    <scope>NUCLEOTIDE SEQUENCE [LARGE SCALE GENOMIC DNA]</scope>
</reference>
<protein>
    <submittedName>
        <fullName evidence="2">Uncharacterized protein</fullName>
    </submittedName>
</protein>
<evidence type="ECO:0000313" key="2">
    <source>
        <dbReference type="EMBL" id="RLN09878.1"/>
    </source>
</evidence>
<dbReference type="AlphaFoldDB" id="A0A3L6RVP7"/>
<gene>
    <name evidence="2" type="ORF">C2845_PM11G04540</name>
</gene>
<keyword evidence="3" id="KW-1185">Reference proteome</keyword>
<evidence type="ECO:0000313" key="3">
    <source>
        <dbReference type="Proteomes" id="UP000275267"/>
    </source>
</evidence>
<feature type="compositionally biased region" description="Low complexity" evidence="1">
    <location>
        <begin position="35"/>
        <end position="45"/>
    </location>
</feature>
<feature type="region of interest" description="Disordered" evidence="1">
    <location>
        <begin position="1"/>
        <end position="103"/>
    </location>
</feature>
<dbReference type="EMBL" id="PQIB02000007">
    <property type="protein sequence ID" value="RLN09878.1"/>
    <property type="molecule type" value="Genomic_DNA"/>
</dbReference>
<sequence length="169" mass="17525">MAWRQRRRASARRPGRGAMPLSPRPLLPPRTAEQGPAPGGLACSSPPAPSPGSMTAELRRRLRAAGRDGGGRGADEARRRSSWHPLRPHPSSCSGSSTLSSLLSSSWGGAAAVARSSSGGADLRSVAGVARAEARWGRRGRSGRPLLRFISGNASAADGIVPRCSVFLG</sequence>
<organism evidence="2 3">
    <name type="scientific">Panicum miliaceum</name>
    <name type="common">Proso millet</name>
    <name type="synonym">Broomcorn millet</name>
    <dbReference type="NCBI Taxonomy" id="4540"/>
    <lineage>
        <taxon>Eukaryota</taxon>
        <taxon>Viridiplantae</taxon>
        <taxon>Streptophyta</taxon>
        <taxon>Embryophyta</taxon>
        <taxon>Tracheophyta</taxon>
        <taxon>Spermatophyta</taxon>
        <taxon>Magnoliopsida</taxon>
        <taxon>Liliopsida</taxon>
        <taxon>Poales</taxon>
        <taxon>Poaceae</taxon>
        <taxon>PACMAD clade</taxon>
        <taxon>Panicoideae</taxon>
        <taxon>Panicodae</taxon>
        <taxon>Paniceae</taxon>
        <taxon>Panicinae</taxon>
        <taxon>Panicum</taxon>
        <taxon>Panicum sect. Panicum</taxon>
    </lineage>
</organism>
<feature type="compositionally biased region" description="Low complexity" evidence="1">
    <location>
        <begin position="91"/>
        <end position="103"/>
    </location>
</feature>
<name>A0A3L6RVP7_PANMI</name>
<dbReference type="Proteomes" id="UP000275267">
    <property type="component" value="Unassembled WGS sequence"/>
</dbReference>